<evidence type="ECO:0000313" key="3">
    <source>
        <dbReference type="Proteomes" id="UP000490535"/>
    </source>
</evidence>
<dbReference type="Proteomes" id="UP000490535">
    <property type="component" value="Unassembled WGS sequence"/>
</dbReference>
<evidence type="ECO:0000313" key="2">
    <source>
        <dbReference type="EMBL" id="KAF1017829.1"/>
    </source>
</evidence>
<keyword evidence="1" id="KW-0732">Signal</keyword>
<gene>
    <name evidence="2" type="ORF">GAK29_04412</name>
</gene>
<feature type="signal peptide" evidence="1">
    <location>
        <begin position="1"/>
        <end position="19"/>
    </location>
</feature>
<accession>A0A833PB96</accession>
<reference evidence="3" key="1">
    <citation type="journal article" date="2020" name="MBio">
        <title>Horizontal gene transfer to a defensive symbiont with a reduced genome amongst a multipartite beetle microbiome.</title>
        <authorList>
            <person name="Waterworth S.C."/>
            <person name="Florez L.V."/>
            <person name="Rees E.R."/>
            <person name="Hertweck C."/>
            <person name="Kaltenpoth M."/>
            <person name="Kwan J.C."/>
        </authorList>
    </citation>
    <scope>NUCLEOTIDE SEQUENCE [LARGE SCALE GENOMIC DNA]</scope>
</reference>
<evidence type="ECO:0008006" key="4">
    <source>
        <dbReference type="Google" id="ProtNLM"/>
    </source>
</evidence>
<comment type="caution">
    <text evidence="2">The sequence shown here is derived from an EMBL/GenBank/DDBJ whole genome shotgun (WGS) entry which is preliminary data.</text>
</comment>
<organism evidence="2 3">
    <name type="scientific">Acinetobacter bereziniae</name>
    <name type="common">Acinetobacter genomosp. 10</name>
    <dbReference type="NCBI Taxonomy" id="106648"/>
    <lineage>
        <taxon>Bacteria</taxon>
        <taxon>Pseudomonadati</taxon>
        <taxon>Pseudomonadota</taxon>
        <taxon>Gammaproteobacteria</taxon>
        <taxon>Moraxellales</taxon>
        <taxon>Moraxellaceae</taxon>
        <taxon>Acinetobacter</taxon>
    </lineage>
</organism>
<protein>
    <recommendedName>
        <fullName evidence="4">DUF2845 domain-containing protein</fullName>
    </recommendedName>
</protein>
<sequence length="99" mass="11138">MKLRHALTLSLFISGSVFAATAANTIRTTSGQLISVGDSFAEMNTRIAQSPISMQTYEKKEGKTTVTVSNYTYEIDQINYTFTIIDNQIRKIEWIRKAP</sequence>
<evidence type="ECO:0000256" key="1">
    <source>
        <dbReference type="SAM" id="SignalP"/>
    </source>
</evidence>
<dbReference type="AlphaFoldDB" id="A0A833PB96"/>
<dbReference type="EMBL" id="WNDP01000196">
    <property type="protein sequence ID" value="KAF1017829.1"/>
    <property type="molecule type" value="Genomic_DNA"/>
</dbReference>
<proteinExistence type="predicted"/>
<name>A0A833PB96_ACIBZ</name>
<feature type="chain" id="PRO_5032627750" description="DUF2845 domain-containing protein" evidence="1">
    <location>
        <begin position="20"/>
        <end position="99"/>
    </location>
</feature>